<evidence type="ECO:0000313" key="2">
    <source>
        <dbReference type="Proteomes" id="UP000216101"/>
    </source>
</evidence>
<gene>
    <name evidence="1" type="ORF">CBP51_00010</name>
</gene>
<evidence type="ECO:0000313" key="1">
    <source>
        <dbReference type="EMBL" id="OZY85473.1"/>
    </source>
</evidence>
<organism evidence="1 2">
    <name type="scientific">Cellvibrio mixtus</name>
    <dbReference type="NCBI Taxonomy" id="39650"/>
    <lineage>
        <taxon>Bacteria</taxon>
        <taxon>Pseudomonadati</taxon>
        <taxon>Pseudomonadota</taxon>
        <taxon>Gammaproteobacteria</taxon>
        <taxon>Cellvibrionales</taxon>
        <taxon>Cellvibrionaceae</taxon>
        <taxon>Cellvibrio</taxon>
    </lineage>
</organism>
<reference evidence="2" key="1">
    <citation type="submission" date="2017-05" db="EMBL/GenBank/DDBJ databases">
        <authorList>
            <person name="Barney B.M."/>
        </authorList>
    </citation>
    <scope>NUCLEOTIDE SEQUENCE [LARGE SCALE GENOMIC DNA]</scope>
    <source>
        <strain evidence="2">PSBB022</strain>
    </source>
</reference>
<dbReference type="AlphaFoldDB" id="A0A266Q6G2"/>
<protein>
    <submittedName>
        <fullName evidence="1">Uncharacterized protein</fullName>
    </submittedName>
</protein>
<comment type="caution">
    <text evidence="1">The sequence shown here is derived from an EMBL/GenBank/DDBJ whole genome shotgun (WGS) entry which is preliminary data.</text>
</comment>
<proteinExistence type="predicted"/>
<keyword evidence="2" id="KW-1185">Reference proteome</keyword>
<name>A0A266Q6G2_9GAMM</name>
<accession>A0A266Q6G2</accession>
<sequence length="59" mass="7368">MQADRMLTLTFKDNLEDIDVAWDRFKYFSKLCRFRWGKRWIYIAVPEYQKRGLCIFTWP</sequence>
<dbReference type="EMBL" id="NHNI01000001">
    <property type="protein sequence ID" value="OZY85473.1"/>
    <property type="molecule type" value="Genomic_DNA"/>
</dbReference>
<dbReference type="Proteomes" id="UP000216101">
    <property type="component" value="Unassembled WGS sequence"/>
</dbReference>